<reference evidence="1" key="1">
    <citation type="submission" date="2023-08" db="EMBL/GenBank/DDBJ databases">
        <authorList>
            <person name="Audoor S."/>
            <person name="Bilcke G."/>
        </authorList>
    </citation>
    <scope>NUCLEOTIDE SEQUENCE</scope>
</reference>
<evidence type="ECO:0000313" key="1">
    <source>
        <dbReference type="EMBL" id="CAJ1968967.1"/>
    </source>
</evidence>
<evidence type="ECO:0000313" key="2">
    <source>
        <dbReference type="Proteomes" id="UP001295423"/>
    </source>
</evidence>
<keyword evidence="2" id="KW-1185">Reference proteome</keyword>
<dbReference type="Proteomes" id="UP001295423">
    <property type="component" value="Unassembled WGS sequence"/>
</dbReference>
<dbReference type="EMBL" id="CAKOGP040002414">
    <property type="protein sequence ID" value="CAJ1968967.1"/>
    <property type="molecule type" value="Genomic_DNA"/>
</dbReference>
<gene>
    <name evidence="1" type="ORF">CYCCA115_LOCUS23484</name>
</gene>
<name>A0AAD2GBF3_9STRA</name>
<comment type="caution">
    <text evidence="1">The sequence shown here is derived from an EMBL/GenBank/DDBJ whole genome shotgun (WGS) entry which is preliminary data.</text>
</comment>
<proteinExistence type="predicted"/>
<protein>
    <submittedName>
        <fullName evidence="1">Uncharacterized protein</fullName>
    </submittedName>
</protein>
<sequence>MLGRAAVSRAVTGALKNRRTFTSKRNPSEMTTAERQEAIREANKTMKGYVETRILAKQGKLRKRKASEETQSASKIQLSMLISLAAAFIASPILGKKIATDQEFRDKYIPDWYDFRIRAPSSAWTRQELHEQLVEVERDMRERAIRGEFTPEKLQDMKRQMHPRSDLTEEDLYYAKKYGWGKVHPGVDDDDEDDEDD</sequence>
<accession>A0AAD2GBF3</accession>
<dbReference type="AlphaFoldDB" id="A0AAD2GBF3"/>
<organism evidence="1 2">
    <name type="scientific">Cylindrotheca closterium</name>
    <dbReference type="NCBI Taxonomy" id="2856"/>
    <lineage>
        <taxon>Eukaryota</taxon>
        <taxon>Sar</taxon>
        <taxon>Stramenopiles</taxon>
        <taxon>Ochrophyta</taxon>
        <taxon>Bacillariophyta</taxon>
        <taxon>Bacillariophyceae</taxon>
        <taxon>Bacillariophycidae</taxon>
        <taxon>Bacillariales</taxon>
        <taxon>Bacillariaceae</taxon>
        <taxon>Cylindrotheca</taxon>
    </lineage>
</organism>